<dbReference type="EMBL" id="LT599584">
    <property type="protein sequence ID" value="SBW84663.1"/>
    <property type="molecule type" value="Genomic_DNA"/>
</dbReference>
<sequence>MRPYLWLLLASFITTNVMATAIEPTTDQRVGEGIMAVLKGEKQKAWDILFPEAKKGNIIAMYHLGDLMLKSPEYPNNLERAAKFFKAAADRGHKGSAAMLSQVQGMLGQRGQTPTIAGTSGVPVPTDIEGAKQAYARMQSQIGRFVGEQRSVEPVATIKMFITDNAGTAAELVQIANDAKARFGDKVDFQYYVLIDQANWNPRRVFTSAAGNLPLTGFRPDMNGSEARKYGVRSTPAIVLVPQKGQPKILSNAQSVITELSAVLR</sequence>
<dbReference type="Gene3D" id="1.25.40.10">
    <property type="entry name" value="Tetratricopeptide repeat domain"/>
    <property type="match status" value="1"/>
</dbReference>
<protein>
    <recommendedName>
        <fullName evidence="4">Sel1 repeat family protein</fullName>
    </recommendedName>
</protein>
<reference evidence="3" key="1">
    <citation type="submission" date="2016-07" db="EMBL/GenBank/DDBJ databases">
        <authorList>
            <person name="Florea S."/>
            <person name="Webb J.S."/>
            <person name="Jaromczyk J."/>
            <person name="Schardl C.L."/>
        </authorList>
    </citation>
    <scope>NUCLEOTIDE SEQUENCE [LARGE SCALE GENOMIC DNA]</scope>
    <source>
        <strain evidence="3">1YdBTEX2</strain>
    </source>
</reference>
<dbReference type="AlphaFoldDB" id="A0A1D3K8G3"/>
<gene>
    <name evidence="2" type="ORF">PVE_R2G0637</name>
</gene>
<accession>A0A1D3K8G3</accession>
<evidence type="ECO:0000313" key="2">
    <source>
        <dbReference type="EMBL" id="SBW84663.1"/>
    </source>
</evidence>
<organism evidence="2 3">
    <name type="scientific">Pseudomonas veronii 1YdBTEX2</name>
    <dbReference type="NCBI Taxonomy" id="1295141"/>
    <lineage>
        <taxon>Bacteria</taxon>
        <taxon>Pseudomonadati</taxon>
        <taxon>Pseudomonadota</taxon>
        <taxon>Gammaproteobacteria</taxon>
        <taxon>Pseudomonadales</taxon>
        <taxon>Pseudomonadaceae</taxon>
        <taxon>Pseudomonas</taxon>
    </lineage>
</organism>
<proteinExistence type="predicted"/>
<keyword evidence="1" id="KW-0732">Signal</keyword>
<evidence type="ECO:0008006" key="4">
    <source>
        <dbReference type="Google" id="ProtNLM"/>
    </source>
</evidence>
<feature type="signal peptide" evidence="1">
    <location>
        <begin position="1"/>
        <end position="19"/>
    </location>
</feature>
<evidence type="ECO:0000256" key="1">
    <source>
        <dbReference type="SAM" id="SignalP"/>
    </source>
</evidence>
<evidence type="ECO:0000313" key="3">
    <source>
        <dbReference type="Proteomes" id="UP000245431"/>
    </source>
</evidence>
<name>A0A1D3K8G3_PSEVE</name>
<dbReference type="InterPro" id="IPR011990">
    <property type="entry name" value="TPR-like_helical_dom_sf"/>
</dbReference>
<dbReference type="Proteomes" id="UP000245431">
    <property type="component" value="Chromosome PVE_r2"/>
</dbReference>
<feature type="chain" id="PRO_5008916563" description="Sel1 repeat family protein" evidence="1">
    <location>
        <begin position="20"/>
        <end position="265"/>
    </location>
</feature>
<dbReference type="SUPFAM" id="SSF81901">
    <property type="entry name" value="HCP-like"/>
    <property type="match status" value="1"/>
</dbReference>